<name>A0A2A6BCQ2_PRIPA</name>
<reference evidence="8" key="1">
    <citation type="journal article" date="2008" name="Nat. Genet.">
        <title>The Pristionchus pacificus genome provides a unique perspective on nematode lifestyle and parasitism.</title>
        <authorList>
            <person name="Dieterich C."/>
            <person name="Clifton S.W."/>
            <person name="Schuster L.N."/>
            <person name="Chinwalla A."/>
            <person name="Delehaunty K."/>
            <person name="Dinkelacker I."/>
            <person name="Fulton L."/>
            <person name="Fulton R."/>
            <person name="Godfrey J."/>
            <person name="Minx P."/>
            <person name="Mitreva M."/>
            <person name="Roeseler W."/>
            <person name="Tian H."/>
            <person name="Witte H."/>
            <person name="Yang S.P."/>
            <person name="Wilson R.K."/>
            <person name="Sommer R.J."/>
        </authorList>
    </citation>
    <scope>NUCLEOTIDE SEQUENCE [LARGE SCALE GENOMIC DNA]</scope>
    <source>
        <strain evidence="8">PS312</strain>
    </source>
</reference>
<keyword evidence="8" id="KW-1185">Reference proteome</keyword>
<dbReference type="GO" id="GO:0000813">
    <property type="term" value="C:ESCRT I complex"/>
    <property type="evidence" value="ECO:0007669"/>
    <property type="project" value="UniProtKB-ARBA"/>
</dbReference>
<evidence type="ECO:0000313" key="8">
    <source>
        <dbReference type="Proteomes" id="UP000005239"/>
    </source>
</evidence>
<feature type="region of interest" description="Disordered" evidence="6">
    <location>
        <begin position="399"/>
        <end position="421"/>
    </location>
</feature>
<comment type="similarity">
    <text evidence="2">Belongs to the VPS37 family.</text>
</comment>
<organism evidence="7 8">
    <name type="scientific">Pristionchus pacificus</name>
    <name type="common">Parasitic nematode worm</name>
    <dbReference type="NCBI Taxonomy" id="54126"/>
    <lineage>
        <taxon>Eukaryota</taxon>
        <taxon>Metazoa</taxon>
        <taxon>Ecdysozoa</taxon>
        <taxon>Nematoda</taxon>
        <taxon>Chromadorea</taxon>
        <taxon>Rhabditida</taxon>
        <taxon>Rhabditina</taxon>
        <taxon>Diplogasteromorpha</taxon>
        <taxon>Diplogasteroidea</taxon>
        <taxon>Neodiplogasteridae</taxon>
        <taxon>Pristionchus</taxon>
    </lineage>
</organism>
<feature type="region of interest" description="Disordered" evidence="6">
    <location>
        <begin position="219"/>
        <end position="367"/>
    </location>
</feature>
<feature type="compositionally biased region" description="Polar residues" evidence="6">
    <location>
        <begin position="280"/>
        <end position="294"/>
    </location>
</feature>
<evidence type="ECO:0000256" key="1">
    <source>
        <dbReference type="ARBA" id="ARBA00004177"/>
    </source>
</evidence>
<dbReference type="AlphaFoldDB" id="A0A2A6BCQ2"/>
<feature type="region of interest" description="Disordered" evidence="6">
    <location>
        <begin position="129"/>
        <end position="154"/>
    </location>
</feature>
<keyword evidence="4" id="KW-0967">Endosome</keyword>
<dbReference type="EnsemblMetazoa" id="PPA06846.1">
    <property type="protein sequence ID" value="PPA06846.1"/>
    <property type="gene ID" value="WBGene00096400"/>
</dbReference>
<feature type="compositionally biased region" description="Basic and acidic residues" evidence="6">
    <location>
        <begin position="7"/>
        <end position="18"/>
    </location>
</feature>
<evidence type="ECO:0000256" key="5">
    <source>
        <dbReference type="ARBA" id="ARBA00022927"/>
    </source>
</evidence>
<feature type="compositionally biased region" description="Basic and acidic residues" evidence="6">
    <location>
        <begin position="270"/>
        <end position="279"/>
    </location>
</feature>
<keyword evidence="5" id="KW-0653">Protein transport</keyword>
<gene>
    <name evidence="7" type="primary">WBGene00096400</name>
</gene>
<keyword evidence="3" id="KW-0813">Transport</keyword>
<reference evidence="7" key="2">
    <citation type="submission" date="2022-06" db="UniProtKB">
        <authorList>
            <consortium name="EnsemblMetazoa"/>
        </authorList>
    </citation>
    <scope>IDENTIFICATION</scope>
    <source>
        <strain evidence="7">PS312</strain>
    </source>
</reference>
<feature type="compositionally biased region" description="Polar residues" evidence="6">
    <location>
        <begin position="341"/>
        <end position="355"/>
    </location>
</feature>
<accession>A0A2A6BCQ2</accession>
<dbReference type="InterPro" id="IPR009851">
    <property type="entry name" value="Mod_r"/>
</dbReference>
<feature type="compositionally biased region" description="Basic residues" evidence="6">
    <location>
        <begin position="19"/>
        <end position="28"/>
    </location>
</feature>
<feature type="region of interest" description="Disordered" evidence="6">
    <location>
        <begin position="181"/>
        <end position="203"/>
    </location>
</feature>
<sequence length="589" mass="66224">MSTAARMRKEKEEKEKRERKEKRRAEAKKKREEREIRLKFFDFVGMKFLTTQCINQLEWLATSLDIEPPLRPMFKRLLAINEEAKKQLADERMVMDISDEDEVVEGPVVAVDTRVKERDAQRRLAFSINDPAPQESAQVSRDAPDPNTIQAKSSEPTTIRYASFSVPGVFSKDAVFCSNDPSSWRDEPVYMPPPRGPGSLSREEGRRLAFSLDEIPSASKRRVVMATPSPSEPVPPPSKDNGDHQDGADRQSDAPETPTPPSEISPSSSNDEKRRRENSWIESPSSCQTQTLPLSSFDERRKFTGESHPLLNGSSSHHLPESDEQGQPSTTADDEERDSVETGQISPSTAASSQEGVEKEGEDEFLDEEHALVENDNIAEEDEEDDDIIILETPLSKKRKEDVNHEQPCPSNASSILRPIPSPHTIPPPPSRVFPHQEPQSPCHPQSIQIPPLLPAQVQVQITLKMGRLVNSCRNFPLSGQCGFNSWTIMPYQTDLQHGPICPLCTFSHRAEDCKVYPTAAVRLLRQKQLQLCHLCLGKHGSTCSIKEFERLCKVPGCGRHCSHAALCPVRFPESLDDREGRRRSDPYY</sequence>
<evidence type="ECO:0000256" key="2">
    <source>
        <dbReference type="ARBA" id="ARBA00007617"/>
    </source>
</evidence>
<dbReference type="GO" id="GO:0015031">
    <property type="term" value="P:protein transport"/>
    <property type="evidence" value="ECO:0007669"/>
    <property type="project" value="UniProtKB-UniRule"/>
</dbReference>
<dbReference type="PROSITE" id="PS51314">
    <property type="entry name" value="VPS37_C"/>
    <property type="match status" value="1"/>
</dbReference>
<dbReference type="Proteomes" id="UP000005239">
    <property type="component" value="Unassembled WGS sequence"/>
</dbReference>
<accession>A0A8R1U755</accession>
<evidence type="ECO:0000256" key="3">
    <source>
        <dbReference type="ARBA" id="ARBA00022448"/>
    </source>
</evidence>
<proteinExistence type="inferred from homology"/>
<evidence type="ECO:0000256" key="6">
    <source>
        <dbReference type="SAM" id="MobiDB-lite"/>
    </source>
</evidence>
<evidence type="ECO:0000313" key="7">
    <source>
        <dbReference type="EnsemblMetazoa" id="PPA06846.1"/>
    </source>
</evidence>
<evidence type="ECO:0000256" key="4">
    <source>
        <dbReference type="ARBA" id="ARBA00022753"/>
    </source>
</evidence>
<feature type="region of interest" description="Disordered" evidence="6">
    <location>
        <begin position="1"/>
        <end position="31"/>
    </location>
</feature>
<protein>
    <submittedName>
        <fullName evidence="7">VPS37 C-terminal domain-containing protein</fullName>
    </submittedName>
</protein>
<feature type="compositionally biased region" description="Basic and acidic residues" evidence="6">
    <location>
        <begin position="240"/>
        <end position="253"/>
    </location>
</feature>
<comment type="subcellular location">
    <subcellularLocation>
        <location evidence="1">Endosome</location>
    </subcellularLocation>
</comment>